<accession>A0ACC2KWQ3</accession>
<dbReference type="Proteomes" id="UP001234297">
    <property type="component" value="Chromosome 11"/>
</dbReference>
<keyword evidence="2" id="KW-1185">Reference proteome</keyword>
<comment type="caution">
    <text evidence="1">The sequence shown here is derived from an EMBL/GenBank/DDBJ whole genome shotgun (WGS) entry which is preliminary data.</text>
</comment>
<organism evidence="1 2">
    <name type="scientific">Persea americana</name>
    <name type="common">Avocado</name>
    <dbReference type="NCBI Taxonomy" id="3435"/>
    <lineage>
        <taxon>Eukaryota</taxon>
        <taxon>Viridiplantae</taxon>
        <taxon>Streptophyta</taxon>
        <taxon>Embryophyta</taxon>
        <taxon>Tracheophyta</taxon>
        <taxon>Spermatophyta</taxon>
        <taxon>Magnoliopsida</taxon>
        <taxon>Magnoliidae</taxon>
        <taxon>Laurales</taxon>
        <taxon>Lauraceae</taxon>
        <taxon>Persea</taxon>
    </lineage>
</organism>
<evidence type="ECO:0000313" key="2">
    <source>
        <dbReference type="Proteomes" id="UP001234297"/>
    </source>
</evidence>
<dbReference type="EMBL" id="CM056819">
    <property type="protein sequence ID" value="KAJ8625403.1"/>
    <property type="molecule type" value="Genomic_DNA"/>
</dbReference>
<gene>
    <name evidence="1" type="ORF">MRB53_033933</name>
</gene>
<protein>
    <submittedName>
        <fullName evidence="1">Uncharacterized protein</fullName>
    </submittedName>
</protein>
<reference evidence="1 2" key="1">
    <citation type="journal article" date="2022" name="Hortic Res">
        <title>A haplotype resolved chromosomal level avocado genome allows analysis of novel avocado genes.</title>
        <authorList>
            <person name="Nath O."/>
            <person name="Fletcher S.J."/>
            <person name="Hayward A."/>
            <person name="Shaw L.M."/>
            <person name="Masouleh A.K."/>
            <person name="Furtado A."/>
            <person name="Henry R.J."/>
            <person name="Mitter N."/>
        </authorList>
    </citation>
    <scope>NUCLEOTIDE SEQUENCE [LARGE SCALE GENOMIC DNA]</scope>
    <source>
        <strain evidence="2">cv. Hass</strain>
    </source>
</reference>
<evidence type="ECO:0000313" key="1">
    <source>
        <dbReference type="EMBL" id="KAJ8625403.1"/>
    </source>
</evidence>
<sequence length="157" mass="17259">MASAAELKGTLETVEEIKSPADKFWAACKDLSKLLPIICPDVIKSIEDIIGEGKSPGSTRLLQFVEGHPLRNSLERIDSIDDEKMTVTYSVIGGDSMVGLFTKYQATVQIIPKGNGCVVNWAVEYEKVNEDVHDPYAAVDFISGVLHTLDEYVLKNN</sequence>
<name>A0ACC2KWQ3_PERAE</name>
<proteinExistence type="predicted"/>